<protein>
    <recommendedName>
        <fullName evidence="3">F-box domain-containing protein</fullName>
    </recommendedName>
</protein>
<organism evidence="1 2">
    <name type="scientific">Mycena alexandri</name>
    <dbReference type="NCBI Taxonomy" id="1745969"/>
    <lineage>
        <taxon>Eukaryota</taxon>
        <taxon>Fungi</taxon>
        <taxon>Dikarya</taxon>
        <taxon>Basidiomycota</taxon>
        <taxon>Agaricomycotina</taxon>
        <taxon>Agaricomycetes</taxon>
        <taxon>Agaricomycetidae</taxon>
        <taxon>Agaricales</taxon>
        <taxon>Marasmiineae</taxon>
        <taxon>Mycenaceae</taxon>
        <taxon>Mycena</taxon>
    </lineage>
</organism>
<dbReference type="Proteomes" id="UP001218188">
    <property type="component" value="Unassembled WGS sequence"/>
</dbReference>
<sequence length="437" mass="49220">MTAVLTLPFDIIYQVFVYCLPPEADVLPWRREAPLPLLLAGVCREWREAALATHELWNTMHLYLFAHTILKVGPLLDFWIPRAGNLPLSMSLIFNMEDNSSGSGAGVDALDSLIAHYARHWTSIRLRMPIPALRRLNSSMVEFSCLTKVVLYCGLWVPLDDAQAPVAAFSNSPKLRELHVLSKPVSQFVFPWDRLATLRLETTTVGDCLRTLARVPSLVDFTTRLWDWDESVPTHVSLPRLESLTLPQSHTRGPELLHFLTLPALQRLGLDLEGQRQIRHCTSFVTRSSCSLRRLSVRLGPLWTRGDFVRLFVALDSLEGLEVRQATRSLDAGSELLKDEARMLPNLMSLNIKRTMPEEEDAALLADLLESRWNIPAGTSLPVRLKFFKLSSPLAPPFTDVKGGEAVHRLARLRVAGMDLQITSSDRIGRVLVFGRR</sequence>
<dbReference type="SUPFAM" id="SSF52047">
    <property type="entry name" value="RNI-like"/>
    <property type="match status" value="1"/>
</dbReference>
<keyword evidence="2" id="KW-1185">Reference proteome</keyword>
<dbReference type="InterPro" id="IPR032675">
    <property type="entry name" value="LRR_dom_sf"/>
</dbReference>
<proteinExistence type="predicted"/>
<comment type="caution">
    <text evidence="1">The sequence shown here is derived from an EMBL/GenBank/DDBJ whole genome shotgun (WGS) entry which is preliminary data.</text>
</comment>
<evidence type="ECO:0000313" key="1">
    <source>
        <dbReference type="EMBL" id="KAJ7034747.1"/>
    </source>
</evidence>
<evidence type="ECO:0000313" key="2">
    <source>
        <dbReference type="Proteomes" id="UP001218188"/>
    </source>
</evidence>
<reference evidence="1" key="1">
    <citation type="submission" date="2023-03" db="EMBL/GenBank/DDBJ databases">
        <title>Massive genome expansion in bonnet fungi (Mycena s.s.) driven by repeated elements and novel gene families across ecological guilds.</title>
        <authorList>
            <consortium name="Lawrence Berkeley National Laboratory"/>
            <person name="Harder C.B."/>
            <person name="Miyauchi S."/>
            <person name="Viragh M."/>
            <person name="Kuo A."/>
            <person name="Thoen E."/>
            <person name="Andreopoulos B."/>
            <person name="Lu D."/>
            <person name="Skrede I."/>
            <person name="Drula E."/>
            <person name="Henrissat B."/>
            <person name="Morin E."/>
            <person name="Kohler A."/>
            <person name="Barry K."/>
            <person name="LaButti K."/>
            <person name="Morin E."/>
            <person name="Salamov A."/>
            <person name="Lipzen A."/>
            <person name="Mereny Z."/>
            <person name="Hegedus B."/>
            <person name="Baldrian P."/>
            <person name="Stursova M."/>
            <person name="Weitz H."/>
            <person name="Taylor A."/>
            <person name="Grigoriev I.V."/>
            <person name="Nagy L.G."/>
            <person name="Martin F."/>
            <person name="Kauserud H."/>
        </authorList>
    </citation>
    <scope>NUCLEOTIDE SEQUENCE</scope>
    <source>
        <strain evidence="1">CBHHK200</strain>
    </source>
</reference>
<accession>A0AAD6X2Z5</accession>
<dbReference type="EMBL" id="JARJCM010000055">
    <property type="protein sequence ID" value="KAJ7034747.1"/>
    <property type="molecule type" value="Genomic_DNA"/>
</dbReference>
<dbReference type="AlphaFoldDB" id="A0AAD6X2Z5"/>
<gene>
    <name evidence="1" type="ORF">C8F04DRAFT_1001635</name>
</gene>
<evidence type="ECO:0008006" key="3">
    <source>
        <dbReference type="Google" id="ProtNLM"/>
    </source>
</evidence>
<name>A0AAD6X2Z5_9AGAR</name>
<dbReference type="Gene3D" id="3.80.10.10">
    <property type="entry name" value="Ribonuclease Inhibitor"/>
    <property type="match status" value="1"/>
</dbReference>